<evidence type="ECO:0000313" key="2">
    <source>
        <dbReference type="EMBL" id="KAF2679338.1"/>
    </source>
</evidence>
<dbReference type="Proteomes" id="UP000799291">
    <property type="component" value="Unassembled WGS sequence"/>
</dbReference>
<accession>A0A6G1IML4</accession>
<keyword evidence="1" id="KW-0812">Transmembrane</keyword>
<dbReference type="AlphaFoldDB" id="A0A6G1IML4"/>
<keyword evidence="1" id="KW-1133">Transmembrane helix</keyword>
<keyword evidence="3" id="KW-1185">Reference proteome</keyword>
<evidence type="ECO:0000313" key="3">
    <source>
        <dbReference type="Proteomes" id="UP000799291"/>
    </source>
</evidence>
<sequence length="143" mass="16126">MVHDATLAEDIEDFALNASISILNDFSLCVFMPANVTSTTVSSVYIFQPPNLLIAYGVTIALSALLTIAGVYAFYVSSMSYETTPTSFGMAMQNPEITRELRDMYATKKELTKKRARETKVKLDRNEGFVVQSRQYKETWTRK</sequence>
<name>A0A6G1IML4_9PLEO</name>
<reference evidence="2" key="1">
    <citation type="journal article" date="2020" name="Stud. Mycol.">
        <title>101 Dothideomycetes genomes: a test case for predicting lifestyles and emergence of pathogens.</title>
        <authorList>
            <person name="Haridas S."/>
            <person name="Albert R."/>
            <person name="Binder M."/>
            <person name="Bloem J."/>
            <person name="Labutti K."/>
            <person name="Salamov A."/>
            <person name="Andreopoulos B."/>
            <person name="Baker S."/>
            <person name="Barry K."/>
            <person name="Bills G."/>
            <person name="Bluhm B."/>
            <person name="Cannon C."/>
            <person name="Castanera R."/>
            <person name="Culley D."/>
            <person name="Daum C."/>
            <person name="Ezra D."/>
            <person name="Gonzalez J."/>
            <person name="Henrissat B."/>
            <person name="Kuo A."/>
            <person name="Liang C."/>
            <person name="Lipzen A."/>
            <person name="Lutzoni F."/>
            <person name="Magnuson J."/>
            <person name="Mondo S."/>
            <person name="Nolan M."/>
            <person name="Ohm R."/>
            <person name="Pangilinan J."/>
            <person name="Park H.-J."/>
            <person name="Ramirez L."/>
            <person name="Alfaro M."/>
            <person name="Sun H."/>
            <person name="Tritt A."/>
            <person name="Yoshinaga Y."/>
            <person name="Zwiers L.-H."/>
            <person name="Turgeon B."/>
            <person name="Goodwin S."/>
            <person name="Spatafora J."/>
            <person name="Crous P."/>
            <person name="Grigoriev I."/>
        </authorList>
    </citation>
    <scope>NUCLEOTIDE SEQUENCE</scope>
    <source>
        <strain evidence="2">CBS 122367</strain>
    </source>
</reference>
<proteinExistence type="predicted"/>
<dbReference type="EMBL" id="MU005604">
    <property type="protein sequence ID" value="KAF2679338.1"/>
    <property type="molecule type" value="Genomic_DNA"/>
</dbReference>
<protein>
    <submittedName>
        <fullName evidence="2">Uncharacterized protein</fullName>
    </submittedName>
</protein>
<evidence type="ECO:0000256" key="1">
    <source>
        <dbReference type="SAM" id="Phobius"/>
    </source>
</evidence>
<feature type="transmembrane region" description="Helical" evidence="1">
    <location>
        <begin position="53"/>
        <end position="75"/>
    </location>
</feature>
<keyword evidence="1" id="KW-0472">Membrane</keyword>
<dbReference type="OrthoDB" id="3674857at2759"/>
<organism evidence="2 3">
    <name type="scientific">Lentithecium fluviatile CBS 122367</name>
    <dbReference type="NCBI Taxonomy" id="1168545"/>
    <lineage>
        <taxon>Eukaryota</taxon>
        <taxon>Fungi</taxon>
        <taxon>Dikarya</taxon>
        <taxon>Ascomycota</taxon>
        <taxon>Pezizomycotina</taxon>
        <taxon>Dothideomycetes</taxon>
        <taxon>Pleosporomycetidae</taxon>
        <taxon>Pleosporales</taxon>
        <taxon>Massarineae</taxon>
        <taxon>Lentitheciaceae</taxon>
        <taxon>Lentithecium</taxon>
    </lineage>
</organism>
<gene>
    <name evidence="2" type="ORF">K458DRAFT_408195</name>
</gene>